<comment type="caution">
    <text evidence="3">The sequence shown here is derived from an EMBL/GenBank/DDBJ whole genome shotgun (WGS) entry which is preliminary data.</text>
</comment>
<dbReference type="Proteomes" id="UP000326912">
    <property type="component" value="Unassembled WGS sequence"/>
</dbReference>
<protein>
    <recommendedName>
        <fullName evidence="2">Peptidase C39-like domain-containing protein</fullName>
    </recommendedName>
</protein>
<sequence length="353" mass="38447">MIIVLLTLLGIALTLVVAGLFLSPRTQTSNRRDISYASRNEARQRLYGRSGGQVYGGGKNTQLQQTARAQRSARVQQPQMRYTYETYDFAESAAPVAGTWSRFFSLLDVRQLIQPRQGEPTPWLGMCLILVALFGFGIISLQPLLFAPSSSIQSFWNVTMPDTSNNPAPKAGSKPVTQPSQPLFAGVSGASKALLRVNQMSVEQYTSQNEFDQWAASACSAAAMTEVINSYKSGSHFRVTDILKVESNLHQITPESGLLQPSGIDITVDKFGFNATHLNNPSLDEVLKIANQGHPVIVSFPPSRVPGGHILVLRGGQGNNVYLADSSILNQTMMSKQKFLSLWGGFAVVVTPK</sequence>
<evidence type="ECO:0000259" key="2">
    <source>
        <dbReference type="Pfam" id="PF13529"/>
    </source>
</evidence>
<evidence type="ECO:0000256" key="1">
    <source>
        <dbReference type="SAM" id="Phobius"/>
    </source>
</evidence>
<dbReference type="Gene3D" id="3.90.70.10">
    <property type="entry name" value="Cysteine proteinases"/>
    <property type="match status" value="1"/>
</dbReference>
<keyword evidence="1" id="KW-1133">Transmembrane helix</keyword>
<gene>
    <name evidence="3" type="ORF">KDW_08900</name>
</gene>
<dbReference type="InterPro" id="IPR039564">
    <property type="entry name" value="Peptidase_C39-like"/>
</dbReference>
<evidence type="ECO:0000313" key="3">
    <source>
        <dbReference type="EMBL" id="GER86728.1"/>
    </source>
</evidence>
<feature type="domain" description="Peptidase C39-like" evidence="2">
    <location>
        <begin position="205"/>
        <end position="326"/>
    </location>
</feature>
<dbReference type="AlphaFoldDB" id="A0A5J4KD05"/>
<dbReference type="RefSeq" id="WP_151754815.1">
    <property type="nucleotide sequence ID" value="NZ_BKZW01000001.1"/>
</dbReference>
<keyword evidence="1" id="KW-0812">Transmembrane</keyword>
<keyword evidence="1" id="KW-0472">Membrane</keyword>
<dbReference type="EMBL" id="BKZW01000001">
    <property type="protein sequence ID" value="GER86728.1"/>
    <property type="molecule type" value="Genomic_DNA"/>
</dbReference>
<name>A0A5J4KD05_9CHLR</name>
<organism evidence="3 4">
    <name type="scientific">Dictyobacter vulcani</name>
    <dbReference type="NCBI Taxonomy" id="2607529"/>
    <lineage>
        <taxon>Bacteria</taxon>
        <taxon>Bacillati</taxon>
        <taxon>Chloroflexota</taxon>
        <taxon>Ktedonobacteria</taxon>
        <taxon>Ktedonobacterales</taxon>
        <taxon>Dictyobacteraceae</taxon>
        <taxon>Dictyobacter</taxon>
    </lineage>
</organism>
<proteinExistence type="predicted"/>
<keyword evidence="4" id="KW-1185">Reference proteome</keyword>
<dbReference type="Pfam" id="PF13529">
    <property type="entry name" value="Peptidase_C39_2"/>
    <property type="match status" value="1"/>
</dbReference>
<evidence type="ECO:0000313" key="4">
    <source>
        <dbReference type="Proteomes" id="UP000326912"/>
    </source>
</evidence>
<feature type="transmembrane region" description="Helical" evidence="1">
    <location>
        <begin position="123"/>
        <end position="146"/>
    </location>
</feature>
<reference evidence="3 4" key="1">
    <citation type="submission" date="2019-10" db="EMBL/GenBank/DDBJ databases">
        <title>Dictyobacter vulcani sp. nov., within the class Ktedonobacteria, isolated from soil of volcanic Mt. Zao.</title>
        <authorList>
            <person name="Zheng Y."/>
            <person name="Wang C.M."/>
            <person name="Sakai Y."/>
            <person name="Abe K."/>
            <person name="Yokota A."/>
            <person name="Yabe S."/>
        </authorList>
    </citation>
    <scope>NUCLEOTIDE SEQUENCE [LARGE SCALE GENOMIC DNA]</scope>
    <source>
        <strain evidence="3 4">W12</strain>
    </source>
</reference>
<accession>A0A5J4KD05</accession>